<keyword evidence="2" id="KW-1003">Cell membrane</keyword>
<dbReference type="PANTHER" id="PTHR43738">
    <property type="entry name" value="ABC TRANSPORTER, MEMBRANE PROTEIN"/>
    <property type="match status" value="1"/>
</dbReference>
<feature type="transmembrane region" description="Helical" evidence="6">
    <location>
        <begin position="304"/>
        <end position="332"/>
    </location>
</feature>
<dbReference type="Pfam" id="PF12704">
    <property type="entry name" value="MacB_PCD"/>
    <property type="match status" value="1"/>
</dbReference>
<name>A0ABV8SKS3_9GAMM</name>
<keyword evidence="10" id="KW-1185">Reference proteome</keyword>
<evidence type="ECO:0000313" key="10">
    <source>
        <dbReference type="Proteomes" id="UP001595904"/>
    </source>
</evidence>
<feature type="transmembrane region" description="Helical" evidence="6">
    <location>
        <begin position="344"/>
        <end position="366"/>
    </location>
</feature>
<dbReference type="InterPro" id="IPR051125">
    <property type="entry name" value="ABC-4/HrtB_transporter"/>
</dbReference>
<keyword evidence="5 6" id="KW-0472">Membrane</keyword>
<sequence>MKFLPLIWSGIWRKPVRTILTLVQVIVAFALFGVLQGMKTGVDQVIADARADVLYVAPAASGGAPLPRAHIERLRSIPGVKTVAFADALFATYQKPTQPVYVMALESSDVWLTLFPEVLHIDPMNLKALRETRTGALITADMVKQYGWRMGDRIPLTSPTLQRNGSGAWFFDIVGTFTPREIGDDSGGYILANYAYLDEARVLNAGTVRNFYAIAADPKQAAMVAEAIDNAFANSPSETRTTSFRENSQQAMQSIGDLDFAIRSIVSAVLVALLFSVATMMMQTTRERTPELAVLKTLGFSHRAVFLLLVGEAVATCVIGAVIGLGLAMVAFPYAGKFVPGISMPMTVIEIGVMGAVLVALLSTAVPAFRASKLEIVDALAGR</sequence>
<gene>
    <name evidence="9" type="ORF">ACFPN2_02650</name>
</gene>
<evidence type="ECO:0000256" key="2">
    <source>
        <dbReference type="ARBA" id="ARBA00022475"/>
    </source>
</evidence>
<proteinExistence type="predicted"/>
<dbReference type="Proteomes" id="UP001595904">
    <property type="component" value="Unassembled WGS sequence"/>
</dbReference>
<feature type="domain" description="MacB-like periplasmic core" evidence="8">
    <location>
        <begin position="26"/>
        <end position="230"/>
    </location>
</feature>
<organism evidence="9 10">
    <name type="scientific">Steroidobacter flavus</name>
    <dbReference type="NCBI Taxonomy" id="1842136"/>
    <lineage>
        <taxon>Bacteria</taxon>
        <taxon>Pseudomonadati</taxon>
        <taxon>Pseudomonadota</taxon>
        <taxon>Gammaproteobacteria</taxon>
        <taxon>Steroidobacterales</taxon>
        <taxon>Steroidobacteraceae</taxon>
        <taxon>Steroidobacter</taxon>
    </lineage>
</organism>
<accession>A0ABV8SKS3</accession>
<keyword evidence="3 6" id="KW-0812">Transmembrane</keyword>
<dbReference type="InterPro" id="IPR025857">
    <property type="entry name" value="MacB_PCD"/>
</dbReference>
<feature type="transmembrane region" description="Helical" evidence="6">
    <location>
        <begin position="260"/>
        <end position="283"/>
    </location>
</feature>
<evidence type="ECO:0000256" key="6">
    <source>
        <dbReference type="SAM" id="Phobius"/>
    </source>
</evidence>
<evidence type="ECO:0000256" key="3">
    <source>
        <dbReference type="ARBA" id="ARBA00022692"/>
    </source>
</evidence>
<keyword evidence="4 6" id="KW-1133">Transmembrane helix</keyword>
<evidence type="ECO:0000256" key="1">
    <source>
        <dbReference type="ARBA" id="ARBA00004651"/>
    </source>
</evidence>
<dbReference type="RefSeq" id="WP_380594699.1">
    <property type="nucleotide sequence ID" value="NZ_JBHSDU010000001.1"/>
</dbReference>
<feature type="domain" description="ABC3 transporter permease C-terminal" evidence="7">
    <location>
        <begin position="265"/>
        <end position="375"/>
    </location>
</feature>
<dbReference type="Pfam" id="PF02687">
    <property type="entry name" value="FtsX"/>
    <property type="match status" value="1"/>
</dbReference>
<evidence type="ECO:0000256" key="5">
    <source>
        <dbReference type="ARBA" id="ARBA00023136"/>
    </source>
</evidence>
<reference evidence="10" key="1">
    <citation type="journal article" date="2019" name="Int. J. Syst. Evol. Microbiol.">
        <title>The Global Catalogue of Microorganisms (GCM) 10K type strain sequencing project: providing services to taxonomists for standard genome sequencing and annotation.</title>
        <authorList>
            <consortium name="The Broad Institute Genomics Platform"/>
            <consortium name="The Broad Institute Genome Sequencing Center for Infectious Disease"/>
            <person name="Wu L."/>
            <person name="Ma J."/>
        </authorList>
    </citation>
    <scope>NUCLEOTIDE SEQUENCE [LARGE SCALE GENOMIC DNA]</scope>
    <source>
        <strain evidence="10">CGMCC 1.10759</strain>
    </source>
</reference>
<dbReference type="PANTHER" id="PTHR43738:SF3">
    <property type="entry name" value="ABC TRANSPORTER PERMEASE"/>
    <property type="match status" value="1"/>
</dbReference>
<evidence type="ECO:0000256" key="4">
    <source>
        <dbReference type="ARBA" id="ARBA00022989"/>
    </source>
</evidence>
<dbReference type="EMBL" id="JBHSDU010000001">
    <property type="protein sequence ID" value="MFC4307971.1"/>
    <property type="molecule type" value="Genomic_DNA"/>
</dbReference>
<dbReference type="InterPro" id="IPR003838">
    <property type="entry name" value="ABC3_permease_C"/>
</dbReference>
<evidence type="ECO:0000259" key="7">
    <source>
        <dbReference type="Pfam" id="PF02687"/>
    </source>
</evidence>
<evidence type="ECO:0000259" key="8">
    <source>
        <dbReference type="Pfam" id="PF12704"/>
    </source>
</evidence>
<comment type="subcellular location">
    <subcellularLocation>
        <location evidence="1">Cell membrane</location>
        <topology evidence="1">Multi-pass membrane protein</topology>
    </subcellularLocation>
</comment>
<protein>
    <submittedName>
        <fullName evidence="9">ABC transporter permease</fullName>
    </submittedName>
</protein>
<comment type="caution">
    <text evidence="9">The sequence shown here is derived from an EMBL/GenBank/DDBJ whole genome shotgun (WGS) entry which is preliminary data.</text>
</comment>
<evidence type="ECO:0000313" key="9">
    <source>
        <dbReference type="EMBL" id="MFC4307971.1"/>
    </source>
</evidence>